<comment type="function">
    <text evidence="3">Lytic transglycosylase with a strong preference for naked glycan strands that lack stem peptides.</text>
</comment>
<evidence type="ECO:0000256" key="3">
    <source>
        <dbReference type="HAMAP-Rule" id="MF_02071"/>
    </source>
</evidence>
<dbReference type="Proteomes" id="UP000293874">
    <property type="component" value="Unassembled WGS sequence"/>
</dbReference>
<dbReference type="RefSeq" id="WP_130543905.1">
    <property type="nucleotide sequence ID" value="NZ_CP042431.1"/>
</dbReference>
<dbReference type="GO" id="GO:0000270">
    <property type="term" value="P:peptidoglycan metabolic process"/>
    <property type="evidence" value="ECO:0007669"/>
    <property type="project" value="UniProtKB-UniRule"/>
</dbReference>
<dbReference type="InterPro" id="IPR009009">
    <property type="entry name" value="RlpA-like_DPBB"/>
</dbReference>
<comment type="similarity">
    <text evidence="3 4">Belongs to the RlpA family.</text>
</comment>
<dbReference type="PANTHER" id="PTHR34183">
    <property type="entry name" value="ENDOLYTIC PEPTIDOGLYCAN TRANSGLYCOSYLASE RLPA"/>
    <property type="match status" value="1"/>
</dbReference>
<dbReference type="HAMAP" id="MF_02071">
    <property type="entry name" value="RlpA"/>
    <property type="match status" value="1"/>
</dbReference>
<dbReference type="SUPFAM" id="SSF50685">
    <property type="entry name" value="Barwin-like endoglucanases"/>
    <property type="match status" value="1"/>
</dbReference>
<proteinExistence type="inferred from homology"/>
<evidence type="ECO:0000256" key="4">
    <source>
        <dbReference type="RuleBase" id="RU003495"/>
    </source>
</evidence>
<keyword evidence="3" id="KW-0732">Signal</keyword>
<dbReference type="GO" id="GO:0009279">
    <property type="term" value="C:cell outer membrane"/>
    <property type="evidence" value="ECO:0007669"/>
    <property type="project" value="TreeGrafter"/>
</dbReference>
<dbReference type="InterPro" id="IPR012997">
    <property type="entry name" value="RplA"/>
</dbReference>
<dbReference type="NCBIfam" id="TIGR00413">
    <property type="entry name" value="rlpA"/>
    <property type="match status" value="1"/>
</dbReference>
<feature type="signal peptide" evidence="3">
    <location>
        <begin position="1"/>
        <end position="20"/>
    </location>
</feature>
<feature type="domain" description="RlpA-like protein double-psi beta-barrel" evidence="5">
    <location>
        <begin position="41"/>
        <end position="129"/>
    </location>
</feature>
<evidence type="ECO:0000313" key="7">
    <source>
        <dbReference type="Proteomes" id="UP000293874"/>
    </source>
</evidence>
<keyword evidence="2 3" id="KW-0961">Cell wall biogenesis/degradation</keyword>
<dbReference type="GO" id="GO:0071555">
    <property type="term" value="P:cell wall organization"/>
    <property type="evidence" value="ECO:0007669"/>
    <property type="project" value="UniProtKB-KW"/>
</dbReference>
<sequence precursor="true">MKKWALYAVLSIMTPAVVKAQSAVEDSVHMTKKRKVPKVQYGVASFYHNKFEGRKTANGEIFSQKKLTAACNTLPLNCWVRVTNIRNNRSVILRITDRMHHLNKRLIDLSHIAAKTLGYTGHGLTRVKVEYLGKNKPTTP</sequence>
<organism evidence="6 7">
    <name type="scientific">Pseudobacter ginsenosidimutans</name>
    <dbReference type="NCBI Taxonomy" id="661488"/>
    <lineage>
        <taxon>Bacteria</taxon>
        <taxon>Pseudomonadati</taxon>
        <taxon>Bacteroidota</taxon>
        <taxon>Chitinophagia</taxon>
        <taxon>Chitinophagales</taxon>
        <taxon>Chitinophagaceae</taxon>
        <taxon>Pseudobacter</taxon>
    </lineage>
</organism>
<dbReference type="AlphaFoldDB" id="A0A4V2EZM6"/>
<dbReference type="Pfam" id="PF03330">
    <property type="entry name" value="DPBB_1"/>
    <property type="match status" value="1"/>
</dbReference>
<comment type="caution">
    <text evidence="6">The sequence shown here is derived from an EMBL/GenBank/DDBJ whole genome shotgun (WGS) entry which is preliminary data.</text>
</comment>
<evidence type="ECO:0000256" key="2">
    <source>
        <dbReference type="ARBA" id="ARBA00023316"/>
    </source>
</evidence>
<dbReference type="CDD" id="cd22268">
    <property type="entry name" value="DPBB_RlpA-like"/>
    <property type="match status" value="1"/>
</dbReference>
<dbReference type="InterPro" id="IPR036908">
    <property type="entry name" value="RlpA-like_sf"/>
</dbReference>
<protein>
    <recommendedName>
        <fullName evidence="3">Probable endolytic peptidoglycan transglycosylase RlpA</fullName>
        <ecNumber evidence="3">4.2.2.-</ecNumber>
    </recommendedName>
</protein>
<evidence type="ECO:0000259" key="5">
    <source>
        <dbReference type="Pfam" id="PF03330"/>
    </source>
</evidence>
<reference evidence="6 7" key="1">
    <citation type="submission" date="2019-02" db="EMBL/GenBank/DDBJ databases">
        <title>Genomic Encyclopedia of Type Strains, Phase IV (KMG-IV): sequencing the most valuable type-strain genomes for metagenomic binning, comparative biology and taxonomic classification.</title>
        <authorList>
            <person name="Goeker M."/>
        </authorList>
    </citation>
    <scope>NUCLEOTIDE SEQUENCE [LARGE SCALE GENOMIC DNA]</scope>
    <source>
        <strain evidence="6 7">DSM 18116</strain>
    </source>
</reference>
<dbReference type="InterPro" id="IPR034718">
    <property type="entry name" value="RlpA"/>
</dbReference>
<dbReference type="PANTHER" id="PTHR34183:SF1">
    <property type="entry name" value="ENDOLYTIC PEPTIDOGLYCAN TRANSGLYCOSYLASE RLPA"/>
    <property type="match status" value="1"/>
</dbReference>
<evidence type="ECO:0000313" key="6">
    <source>
        <dbReference type="EMBL" id="RZS67020.1"/>
    </source>
</evidence>
<keyword evidence="6" id="KW-0449">Lipoprotein</keyword>
<dbReference type="EC" id="4.2.2.-" evidence="3"/>
<keyword evidence="1 3" id="KW-0456">Lyase</keyword>
<dbReference type="EMBL" id="SGXA01000004">
    <property type="protein sequence ID" value="RZS67020.1"/>
    <property type="molecule type" value="Genomic_DNA"/>
</dbReference>
<name>A0A4V2EZM6_9BACT</name>
<dbReference type="GO" id="GO:0008932">
    <property type="term" value="F:lytic endotransglycosylase activity"/>
    <property type="evidence" value="ECO:0007669"/>
    <property type="project" value="UniProtKB-UniRule"/>
</dbReference>
<gene>
    <name evidence="3" type="primary">rlpA</name>
    <name evidence="6" type="ORF">EV199_5404</name>
</gene>
<keyword evidence="7" id="KW-1185">Reference proteome</keyword>
<accession>A0A4V2EZM6</accession>
<dbReference type="OrthoDB" id="9779128at2"/>
<dbReference type="Gene3D" id="2.40.40.10">
    <property type="entry name" value="RlpA-like domain"/>
    <property type="match status" value="1"/>
</dbReference>
<evidence type="ECO:0000256" key="1">
    <source>
        <dbReference type="ARBA" id="ARBA00023239"/>
    </source>
</evidence>
<feature type="chain" id="PRO_5021054500" description="Probable endolytic peptidoglycan transglycosylase RlpA" evidence="3">
    <location>
        <begin position="21"/>
        <end position="140"/>
    </location>
</feature>